<dbReference type="AlphaFoldDB" id="A0A3M7P3D7"/>
<keyword evidence="2" id="KW-1185">Reference proteome</keyword>
<name>A0A3M7P3D7_BRAPC</name>
<sequence>MVRPNGVTLLKKFPALLILLTGETLPNITKPETNDDYLVLYWKELSGRSVSLVKSMNIVMIVVVVEKFLPVTIDCLMISCFYACWVNSYLILPD</sequence>
<dbReference type="Proteomes" id="UP000276133">
    <property type="component" value="Unassembled WGS sequence"/>
</dbReference>
<comment type="caution">
    <text evidence="1">The sequence shown here is derived from an EMBL/GenBank/DDBJ whole genome shotgun (WGS) entry which is preliminary data.</text>
</comment>
<reference evidence="1 2" key="1">
    <citation type="journal article" date="2018" name="Sci. Rep.">
        <title>Genomic signatures of local adaptation to the degree of environmental predictability in rotifers.</title>
        <authorList>
            <person name="Franch-Gras L."/>
            <person name="Hahn C."/>
            <person name="Garcia-Roger E.M."/>
            <person name="Carmona M.J."/>
            <person name="Serra M."/>
            <person name="Gomez A."/>
        </authorList>
    </citation>
    <scope>NUCLEOTIDE SEQUENCE [LARGE SCALE GENOMIC DNA]</scope>
    <source>
        <strain evidence="1">HYR1</strain>
    </source>
</reference>
<accession>A0A3M7P3D7</accession>
<proteinExistence type="predicted"/>
<organism evidence="1 2">
    <name type="scientific">Brachionus plicatilis</name>
    <name type="common">Marine rotifer</name>
    <name type="synonym">Brachionus muelleri</name>
    <dbReference type="NCBI Taxonomy" id="10195"/>
    <lineage>
        <taxon>Eukaryota</taxon>
        <taxon>Metazoa</taxon>
        <taxon>Spiralia</taxon>
        <taxon>Gnathifera</taxon>
        <taxon>Rotifera</taxon>
        <taxon>Eurotatoria</taxon>
        <taxon>Monogononta</taxon>
        <taxon>Pseudotrocha</taxon>
        <taxon>Ploima</taxon>
        <taxon>Brachionidae</taxon>
        <taxon>Brachionus</taxon>
    </lineage>
</organism>
<evidence type="ECO:0000313" key="2">
    <source>
        <dbReference type="Proteomes" id="UP000276133"/>
    </source>
</evidence>
<dbReference type="EMBL" id="REGN01013798">
    <property type="protein sequence ID" value="RMZ93449.1"/>
    <property type="molecule type" value="Genomic_DNA"/>
</dbReference>
<evidence type="ECO:0000313" key="1">
    <source>
        <dbReference type="EMBL" id="RMZ93449.1"/>
    </source>
</evidence>
<gene>
    <name evidence="1" type="ORF">BpHYR1_033863</name>
</gene>
<protein>
    <submittedName>
        <fullName evidence="1">Uncharacterized protein</fullName>
    </submittedName>
</protein>